<evidence type="ECO:0000313" key="2">
    <source>
        <dbReference type="Proteomes" id="UP000190852"/>
    </source>
</evidence>
<sequence length="393" mass="44549">MKNCLLFMILFLNACQYNSSELSDLIVVNLRDGYVDSEINISKEISKIEYVPLELTDDNESMIASILDCCVTNEYVFIVSSKQGGVFQFNRQGRFVRKFAKTGNGPGETQQILSVSADENKSLLYVSELFSTSIYRFDGSFVKKVVSSRGFSCQYLIKDDLMAEIGAEYVPINVPGMFGMGVFSLNGDTIEIKNDFIDSTLTPVEETGLKSVYGIYSKDGLLCSVESNDTIFFLSSSGIKPMYFLKMDNSKESKSNSLSINNQELLPNSFSIFDYFETHQSFYVRAIFNNKMYLFQYDKSTKKTSREISETDPNELVTYNRTMAGIGLRNVIDNGLPIWARKSYPDQNIIVQYYTAPEILYLKDNKTVVKELPSVCKDMNENSNPLVVIYHLK</sequence>
<dbReference type="Gene3D" id="2.120.10.30">
    <property type="entry name" value="TolB, C-terminal domain"/>
    <property type="match status" value="1"/>
</dbReference>
<dbReference type="AlphaFoldDB" id="A0A1T5EXS1"/>
<dbReference type="Proteomes" id="UP000190852">
    <property type="component" value="Unassembled WGS sequence"/>
</dbReference>
<dbReference type="InterPro" id="IPR011042">
    <property type="entry name" value="6-blade_b-propeller_TolB-like"/>
</dbReference>
<name>A0A1T5EXS1_9BACT</name>
<dbReference type="InterPro" id="IPR011044">
    <property type="entry name" value="Quino_amine_DH_bsu"/>
</dbReference>
<reference evidence="2" key="1">
    <citation type="submission" date="2017-02" db="EMBL/GenBank/DDBJ databases">
        <authorList>
            <person name="Varghese N."/>
            <person name="Submissions S."/>
        </authorList>
    </citation>
    <scope>NUCLEOTIDE SEQUENCE [LARGE SCALE GENOMIC DNA]</scope>
    <source>
        <strain evidence="2">DSM 24967</strain>
    </source>
</reference>
<dbReference type="EMBL" id="FUYQ01000033">
    <property type="protein sequence ID" value="SKB88500.1"/>
    <property type="molecule type" value="Genomic_DNA"/>
</dbReference>
<dbReference type="SUPFAM" id="SSF50969">
    <property type="entry name" value="YVTN repeat-like/Quinoprotein amine dehydrogenase"/>
    <property type="match status" value="1"/>
</dbReference>
<evidence type="ECO:0008006" key="3">
    <source>
        <dbReference type="Google" id="ProtNLM"/>
    </source>
</evidence>
<evidence type="ECO:0000313" key="1">
    <source>
        <dbReference type="EMBL" id="SKB88500.1"/>
    </source>
</evidence>
<gene>
    <name evidence="1" type="ORF">SAMN05660349_03195</name>
</gene>
<dbReference type="RefSeq" id="WP_079684559.1">
    <property type="nucleotide sequence ID" value="NZ_FUYQ01000033.1"/>
</dbReference>
<accession>A0A1T5EXS1</accession>
<dbReference type="Pfam" id="PF17170">
    <property type="entry name" value="DUF5128"/>
    <property type="match status" value="1"/>
</dbReference>
<keyword evidence="2" id="KW-1185">Reference proteome</keyword>
<organism evidence="1 2">
    <name type="scientific">Parabacteroides chartae</name>
    <dbReference type="NCBI Taxonomy" id="1037355"/>
    <lineage>
        <taxon>Bacteria</taxon>
        <taxon>Pseudomonadati</taxon>
        <taxon>Bacteroidota</taxon>
        <taxon>Bacteroidia</taxon>
        <taxon>Bacteroidales</taxon>
        <taxon>Tannerellaceae</taxon>
        <taxon>Parabacteroides</taxon>
    </lineage>
</organism>
<proteinExistence type="predicted"/>
<protein>
    <recommendedName>
        <fullName evidence="3">6-bladed beta-propeller protein</fullName>
    </recommendedName>
</protein>